<dbReference type="SMART" id="SM00225">
    <property type="entry name" value="BTB"/>
    <property type="match status" value="1"/>
</dbReference>
<evidence type="ECO:0008006" key="5">
    <source>
        <dbReference type="Google" id="ProtNLM"/>
    </source>
</evidence>
<dbReference type="InterPro" id="IPR002083">
    <property type="entry name" value="MATH/TRAF_dom"/>
</dbReference>
<reference evidence="4" key="1">
    <citation type="submission" date="2011-07" db="EMBL/GenBank/DDBJ databases">
        <authorList>
            <consortium name="Caenorhabditis brenneri Sequencing and Analysis Consortium"/>
            <person name="Wilson R.K."/>
        </authorList>
    </citation>
    <scope>NUCLEOTIDE SEQUENCE [LARGE SCALE GENOMIC DNA]</scope>
    <source>
        <strain evidence="4">PB2801</strain>
    </source>
</reference>
<dbReference type="EMBL" id="GL380044">
    <property type="protein sequence ID" value="EGT43984.1"/>
    <property type="molecule type" value="Genomic_DNA"/>
</dbReference>
<evidence type="ECO:0000313" key="4">
    <source>
        <dbReference type="Proteomes" id="UP000008068"/>
    </source>
</evidence>
<dbReference type="HOGENOM" id="CLU_051249_1_2_1"/>
<protein>
    <recommendedName>
        <fullName evidence="5">BTB domain-containing protein</fullName>
    </recommendedName>
</protein>
<organism evidence="4">
    <name type="scientific">Caenorhabditis brenneri</name>
    <name type="common">Nematode worm</name>
    <dbReference type="NCBI Taxonomy" id="135651"/>
    <lineage>
        <taxon>Eukaryota</taxon>
        <taxon>Metazoa</taxon>
        <taxon>Ecdysozoa</taxon>
        <taxon>Nematoda</taxon>
        <taxon>Chromadorea</taxon>
        <taxon>Rhabditida</taxon>
        <taxon>Rhabditina</taxon>
        <taxon>Rhabditomorpha</taxon>
        <taxon>Rhabditoidea</taxon>
        <taxon>Rhabditidae</taxon>
        <taxon>Peloderinae</taxon>
        <taxon>Caenorhabditis</taxon>
    </lineage>
</organism>
<dbReference type="CDD" id="cd18186">
    <property type="entry name" value="BTB_POZ_ZBTB_KLHL-like"/>
    <property type="match status" value="1"/>
</dbReference>
<dbReference type="SMART" id="SM00061">
    <property type="entry name" value="MATH"/>
    <property type="match status" value="1"/>
</dbReference>
<gene>
    <name evidence="3" type="ORF">CAEBREN_30478</name>
</gene>
<dbReference type="AlphaFoldDB" id="G0P3J6"/>
<dbReference type="PANTHER" id="PTHR22743:SF165">
    <property type="entry name" value="BTB AND MATH DOMAIN CONTAINING-RELATED"/>
    <property type="match status" value="1"/>
</dbReference>
<sequence>MPQNFVLKHRFKNVLDMKENEKQYSEEEVHGNVPWTLNISKVKDGLSLYLNCNKSPKSDLFTVQTDVEYKIFSKTQRKTIDCKVTFTNKPEHQILGWGYAKFMSWDRMKREFLENGCLDVEVRVEISKTGGVERVPLRSFDKVANKEYSDTTLVVKGRKFYVSKLFLASQSTYFKHLLMEAESENLPPRSLTQRLFNKTLHAKSQFMDQFKGRHEVTLEDVDPNDFQVFLEVLYGEPAINGELGNAGKKKKKRFDPNGG</sequence>
<dbReference type="PROSITE" id="PS50097">
    <property type="entry name" value="BTB"/>
    <property type="match status" value="1"/>
</dbReference>
<proteinExistence type="predicted"/>
<dbReference type="CDD" id="cd00121">
    <property type="entry name" value="MATH"/>
    <property type="match status" value="1"/>
</dbReference>
<dbReference type="PANTHER" id="PTHR22743">
    <property type="entry name" value="MEPRIN/TRAF-LIKE MATH FAMILY-C.ELEGANS"/>
    <property type="match status" value="1"/>
</dbReference>
<feature type="domain" description="MATH" evidence="2">
    <location>
        <begin position="4"/>
        <end position="124"/>
    </location>
</feature>
<dbReference type="InParanoid" id="G0P3J6"/>
<dbReference type="Pfam" id="PF00651">
    <property type="entry name" value="BTB"/>
    <property type="match status" value="1"/>
</dbReference>
<evidence type="ECO:0000259" key="2">
    <source>
        <dbReference type="PROSITE" id="PS50144"/>
    </source>
</evidence>
<dbReference type="Gene3D" id="2.60.210.10">
    <property type="entry name" value="Apoptosis, Tumor Necrosis Factor Receptor Associated Protein 2, Chain A"/>
    <property type="match status" value="1"/>
</dbReference>
<evidence type="ECO:0000259" key="1">
    <source>
        <dbReference type="PROSITE" id="PS50097"/>
    </source>
</evidence>
<dbReference type="InterPro" id="IPR052664">
    <property type="entry name" value="BTB-MATH_domain_protein"/>
</dbReference>
<dbReference type="InterPro" id="IPR000210">
    <property type="entry name" value="BTB/POZ_dom"/>
</dbReference>
<dbReference type="Proteomes" id="UP000008068">
    <property type="component" value="Unassembled WGS sequence"/>
</dbReference>
<dbReference type="Pfam" id="PF00917">
    <property type="entry name" value="MATH"/>
    <property type="match status" value="1"/>
</dbReference>
<dbReference type="OrthoDB" id="5813110at2759"/>
<feature type="domain" description="BTB" evidence="1">
    <location>
        <begin position="149"/>
        <end position="234"/>
    </location>
</feature>
<dbReference type="InterPro" id="IPR008974">
    <property type="entry name" value="TRAF-like"/>
</dbReference>
<dbReference type="SUPFAM" id="SSF54695">
    <property type="entry name" value="POZ domain"/>
    <property type="match status" value="1"/>
</dbReference>
<name>G0P3J6_CAEBE</name>
<evidence type="ECO:0000313" key="3">
    <source>
        <dbReference type="EMBL" id="EGT43984.1"/>
    </source>
</evidence>
<dbReference type="PROSITE" id="PS50144">
    <property type="entry name" value="MATH"/>
    <property type="match status" value="1"/>
</dbReference>
<dbReference type="InterPro" id="IPR011333">
    <property type="entry name" value="SKP1/BTB/POZ_sf"/>
</dbReference>
<dbReference type="SUPFAM" id="SSF49599">
    <property type="entry name" value="TRAF domain-like"/>
    <property type="match status" value="1"/>
</dbReference>
<accession>G0P3J6</accession>
<dbReference type="STRING" id="135651.G0P3J6"/>
<dbReference type="Gene3D" id="3.30.710.10">
    <property type="entry name" value="Potassium Channel Kv1.1, Chain A"/>
    <property type="match status" value="1"/>
</dbReference>
<keyword evidence="4" id="KW-1185">Reference proteome</keyword>